<dbReference type="AlphaFoldDB" id="A0A0F8Z1M9"/>
<evidence type="ECO:0000313" key="1">
    <source>
        <dbReference type="EMBL" id="KKK87558.1"/>
    </source>
</evidence>
<name>A0A0F8Z1M9_9ZZZZ</name>
<feature type="non-terminal residue" evidence="1">
    <location>
        <position position="42"/>
    </location>
</feature>
<protein>
    <submittedName>
        <fullName evidence="1">Uncharacterized protein</fullName>
    </submittedName>
</protein>
<accession>A0A0F8Z1M9</accession>
<proteinExistence type="predicted"/>
<reference evidence="1" key="1">
    <citation type="journal article" date="2015" name="Nature">
        <title>Complex archaea that bridge the gap between prokaryotes and eukaryotes.</title>
        <authorList>
            <person name="Spang A."/>
            <person name="Saw J.H."/>
            <person name="Jorgensen S.L."/>
            <person name="Zaremba-Niedzwiedzka K."/>
            <person name="Martijn J."/>
            <person name="Lind A.E."/>
            <person name="van Eijk R."/>
            <person name="Schleper C."/>
            <person name="Guy L."/>
            <person name="Ettema T.J."/>
        </authorList>
    </citation>
    <scope>NUCLEOTIDE SEQUENCE</scope>
</reference>
<organism evidence="1">
    <name type="scientific">marine sediment metagenome</name>
    <dbReference type="NCBI Taxonomy" id="412755"/>
    <lineage>
        <taxon>unclassified sequences</taxon>
        <taxon>metagenomes</taxon>
        <taxon>ecological metagenomes</taxon>
    </lineage>
</organism>
<dbReference type="EMBL" id="LAZR01050345">
    <property type="protein sequence ID" value="KKK87558.1"/>
    <property type="molecule type" value="Genomic_DNA"/>
</dbReference>
<sequence>MATVRKLVTKLSFDADLSQANKFERAIISLKKNVVKLNTALK</sequence>
<comment type="caution">
    <text evidence="1">The sequence shown here is derived from an EMBL/GenBank/DDBJ whole genome shotgun (WGS) entry which is preliminary data.</text>
</comment>
<gene>
    <name evidence="1" type="ORF">LCGC14_2752010</name>
</gene>